<protein>
    <submittedName>
        <fullName evidence="2">N-acetyltransferase</fullName>
    </submittedName>
</protein>
<accession>A0A7V1LM47</accession>
<comment type="caution">
    <text evidence="2">The sequence shown here is derived from an EMBL/GenBank/DDBJ whole genome shotgun (WGS) entry which is preliminary data.</text>
</comment>
<organism evidence="2">
    <name type="scientific">Caldithrix abyssi</name>
    <dbReference type="NCBI Taxonomy" id="187145"/>
    <lineage>
        <taxon>Bacteria</taxon>
        <taxon>Pseudomonadati</taxon>
        <taxon>Calditrichota</taxon>
        <taxon>Calditrichia</taxon>
        <taxon>Calditrichales</taxon>
        <taxon>Calditrichaceae</taxon>
        <taxon>Caldithrix</taxon>
    </lineage>
</organism>
<dbReference type="Gene3D" id="3.40.630.30">
    <property type="match status" value="1"/>
</dbReference>
<dbReference type="Pfam" id="PF13302">
    <property type="entry name" value="Acetyltransf_3"/>
    <property type="match status" value="1"/>
</dbReference>
<sequence>MAQKDTATLDALKQKQLLRVVTSSFYKELVKQGINKSGILTVSMDLLDYVTKKSHNGQHASGVSLYDFDIHKIGNNWDEDKSLNLGAVKLTPLKEEHISTVADWLKEKEVNHTFIRFFPKEVEALSAYLLSDTRDYLAVNYKDTFVGIIGADSIETGSRKLEMKKFIGTNQFRNKGIGKQATFLFLFYAFHIIKMNKVFIHSLDTNINNINLNSRFGFELEGLLYHDILIDEEYHDVLRMSLLKSKWDSGFNHTFQDDHSLSA</sequence>
<dbReference type="GO" id="GO:0016747">
    <property type="term" value="F:acyltransferase activity, transferring groups other than amino-acyl groups"/>
    <property type="evidence" value="ECO:0007669"/>
    <property type="project" value="InterPro"/>
</dbReference>
<dbReference type="SUPFAM" id="SSF55729">
    <property type="entry name" value="Acyl-CoA N-acyltransferases (Nat)"/>
    <property type="match status" value="1"/>
</dbReference>
<gene>
    <name evidence="2" type="ORF">ENJ10_07665</name>
</gene>
<reference evidence="2" key="1">
    <citation type="journal article" date="2020" name="mSystems">
        <title>Genome- and Community-Level Interaction Insights into Carbon Utilization and Element Cycling Functions of Hydrothermarchaeota in Hydrothermal Sediment.</title>
        <authorList>
            <person name="Zhou Z."/>
            <person name="Liu Y."/>
            <person name="Xu W."/>
            <person name="Pan J."/>
            <person name="Luo Z.H."/>
            <person name="Li M."/>
        </authorList>
    </citation>
    <scope>NUCLEOTIDE SEQUENCE [LARGE SCALE GENOMIC DNA]</scope>
    <source>
        <strain evidence="2">HyVt-456</strain>
    </source>
</reference>
<dbReference type="InterPro" id="IPR016181">
    <property type="entry name" value="Acyl_CoA_acyltransferase"/>
</dbReference>
<evidence type="ECO:0000259" key="1">
    <source>
        <dbReference type="PROSITE" id="PS51186"/>
    </source>
</evidence>
<dbReference type="EMBL" id="DRLD01000213">
    <property type="protein sequence ID" value="HED10551.1"/>
    <property type="molecule type" value="Genomic_DNA"/>
</dbReference>
<dbReference type="Proteomes" id="UP000886005">
    <property type="component" value="Unassembled WGS sequence"/>
</dbReference>
<dbReference type="PROSITE" id="PS51186">
    <property type="entry name" value="GNAT"/>
    <property type="match status" value="1"/>
</dbReference>
<feature type="domain" description="N-acetyltransferase" evidence="1">
    <location>
        <begin position="88"/>
        <end position="245"/>
    </location>
</feature>
<name>A0A7V1LM47_CALAY</name>
<evidence type="ECO:0000313" key="2">
    <source>
        <dbReference type="EMBL" id="HED10551.1"/>
    </source>
</evidence>
<dbReference type="AlphaFoldDB" id="A0A7V1LM47"/>
<dbReference type="InterPro" id="IPR000182">
    <property type="entry name" value="GNAT_dom"/>
</dbReference>
<proteinExistence type="predicted"/>
<dbReference type="PANTHER" id="PTHR43415:SF5">
    <property type="entry name" value="ACETYLTRANSFERASE"/>
    <property type="match status" value="1"/>
</dbReference>
<dbReference type="PANTHER" id="PTHR43415">
    <property type="entry name" value="SPERMIDINE N(1)-ACETYLTRANSFERASE"/>
    <property type="match status" value="1"/>
</dbReference>